<dbReference type="RefSeq" id="WP_307559107.1">
    <property type="nucleotide sequence ID" value="NZ_JAUSQU010000001.1"/>
</dbReference>
<dbReference type="Pfam" id="PF10996">
    <property type="entry name" value="Beta-Casp"/>
    <property type="match status" value="1"/>
</dbReference>
<sequence>MTADPLSPLLRATAEVILTRPAMAGYGGGAEAFVADHRSMLFDMLTESTELRQLSRERLRIPRSRQAERDFAELFLHSDSAVRAAAARIAESAARRSSDTAADRRLHRLNDKNKQLQEKLRTATGRHDNALADAEKHREAAREAVERADRLDVELSAMRRRLRDVKSMASALLALLQEEPLEIEGDARSRDPHRLPEVSAESRPSPLEVAAQAAGINPESFVSALQALIEPPKPPLTATVVVSQERDLRVAPLGGGTKIGGSCLLIEAGDTRILVDAGLVPGDPSEPPPEIERALDGPIHAVVVTHAHNDHCGYVPALAGRSPNLRIIATPETTQLMPAMWLDSVKIMNQRQRLASDWGVETEPLYPREAIARATQRCEELAFGVPRRVGDLTVELFPAGHILGAAGVVVRAGESRVVVTGDISGFRQESVDGYSIPDSARYADLLIMESTCCTEDHRDRDGMVGDLVRAVEGVYAEGGRVLIPAFALGRAQELALIMRGHLPHIPVLVDGMAADISRSFETVTADGPRRLSIFGDNVSRARPGDLDEFTRGVVISTSGMLSGGPAVRWAARILPDPKSALFLSGYQDEESPGKRLLTSARDSAPHLVIDDMGEEKKIPIKARVDLMRLSAHADKRGLLEIADEVSAREVMLVHGMAKRQLGFREVLRVRRHTTTDTRAWRAT</sequence>
<evidence type="ECO:0000259" key="4">
    <source>
        <dbReference type="SMART" id="SM01027"/>
    </source>
</evidence>
<comment type="caution">
    <text evidence="5">The sequence shown here is derived from an EMBL/GenBank/DDBJ whole genome shotgun (WGS) entry which is preliminary data.</text>
</comment>
<keyword evidence="5" id="KW-0540">Nuclease</keyword>
<dbReference type="GO" id="GO:0004527">
    <property type="term" value="F:exonuclease activity"/>
    <property type="evidence" value="ECO:0007669"/>
    <property type="project" value="UniProtKB-KW"/>
</dbReference>
<organism evidence="5 6">
    <name type="scientific">Streptosporangium lutulentum</name>
    <dbReference type="NCBI Taxonomy" id="1461250"/>
    <lineage>
        <taxon>Bacteria</taxon>
        <taxon>Bacillati</taxon>
        <taxon>Actinomycetota</taxon>
        <taxon>Actinomycetes</taxon>
        <taxon>Streptosporangiales</taxon>
        <taxon>Streptosporangiaceae</taxon>
        <taxon>Streptosporangium</taxon>
    </lineage>
</organism>
<accession>A0ABT9QD78</accession>
<keyword evidence="1" id="KW-0378">Hydrolase</keyword>
<feature type="region of interest" description="Disordered" evidence="2">
    <location>
        <begin position="92"/>
        <end position="116"/>
    </location>
</feature>
<dbReference type="InterPro" id="IPR022712">
    <property type="entry name" value="Beta_Casp"/>
</dbReference>
<protein>
    <submittedName>
        <fullName evidence="5">Cft2 family RNA processing exonuclease</fullName>
    </submittedName>
</protein>
<dbReference type="PANTHER" id="PTHR11203:SF37">
    <property type="entry name" value="INTEGRATOR COMPLEX SUBUNIT 11"/>
    <property type="match status" value="1"/>
</dbReference>
<feature type="compositionally biased region" description="Basic and acidic residues" evidence="2">
    <location>
        <begin position="93"/>
        <end position="116"/>
    </location>
</feature>
<evidence type="ECO:0000313" key="6">
    <source>
        <dbReference type="Proteomes" id="UP001225356"/>
    </source>
</evidence>
<name>A0ABT9QD78_9ACTN</name>
<evidence type="ECO:0000256" key="2">
    <source>
        <dbReference type="SAM" id="MobiDB-lite"/>
    </source>
</evidence>
<proteinExistence type="predicted"/>
<evidence type="ECO:0000259" key="3">
    <source>
        <dbReference type="SMART" id="SM00849"/>
    </source>
</evidence>
<feature type="domain" description="Beta-Casp" evidence="4">
    <location>
        <begin position="491"/>
        <end position="596"/>
    </location>
</feature>
<dbReference type="PANTHER" id="PTHR11203">
    <property type="entry name" value="CLEAVAGE AND POLYADENYLATION SPECIFICITY FACTOR FAMILY MEMBER"/>
    <property type="match status" value="1"/>
</dbReference>
<keyword evidence="6" id="KW-1185">Reference proteome</keyword>
<dbReference type="Gene3D" id="3.40.50.10890">
    <property type="match status" value="1"/>
</dbReference>
<dbReference type="EMBL" id="JAUSQU010000001">
    <property type="protein sequence ID" value="MDP9844326.1"/>
    <property type="molecule type" value="Genomic_DNA"/>
</dbReference>
<feature type="region of interest" description="Disordered" evidence="2">
    <location>
        <begin position="184"/>
        <end position="205"/>
    </location>
</feature>
<dbReference type="CDD" id="cd16295">
    <property type="entry name" value="TTHA0252-CPSF-like_MBL-fold"/>
    <property type="match status" value="1"/>
</dbReference>
<feature type="domain" description="Metallo-beta-lactamase" evidence="3">
    <location>
        <begin position="260"/>
        <end position="474"/>
    </location>
</feature>
<evidence type="ECO:0000256" key="1">
    <source>
        <dbReference type="ARBA" id="ARBA00022801"/>
    </source>
</evidence>
<reference evidence="5 6" key="1">
    <citation type="submission" date="2023-07" db="EMBL/GenBank/DDBJ databases">
        <title>Sequencing the genomes of 1000 actinobacteria strains.</title>
        <authorList>
            <person name="Klenk H.-P."/>
        </authorList>
    </citation>
    <scope>NUCLEOTIDE SEQUENCE [LARGE SCALE GENOMIC DNA]</scope>
    <source>
        <strain evidence="5 6">DSM 46740</strain>
    </source>
</reference>
<dbReference type="InterPro" id="IPR011108">
    <property type="entry name" value="RMMBL"/>
</dbReference>
<dbReference type="Pfam" id="PF07521">
    <property type="entry name" value="RMMBL"/>
    <property type="match status" value="1"/>
</dbReference>
<dbReference type="SMART" id="SM01027">
    <property type="entry name" value="Beta-Casp"/>
    <property type="match status" value="1"/>
</dbReference>
<gene>
    <name evidence="5" type="ORF">J2853_003537</name>
</gene>
<dbReference type="InterPro" id="IPR036866">
    <property type="entry name" value="RibonucZ/Hydroxyglut_hydro"/>
</dbReference>
<dbReference type="SMART" id="SM00849">
    <property type="entry name" value="Lactamase_B"/>
    <property type="match status" value="1"/>
</dbReference>
<evidence type="ECO:0000313" key="5">
    <source>
        <dbReference type="EMBL" id="MDP9844326.1"/>
    </source>
</evidence>
<dbReference type="Gene3D" id="3.60.15.10">
    <property type="entry name" value="Ribonuclease Z/Hydroxyacylglutathione hydrolase-like"/>
    <property type="match status" value="1"/>
</dbReference>
<dbReference type="InterPro" id="IPR001279">
    <property type="entry name" value="Metallo-B-lactamas"/>
</dbReference>
<feature type="compositionally biased region" description="Basic and acidic residues" evidence="2">
    <location>
        <begin position="185"/>
        <end position="196"/>
    </location>
</feature>
<dbReference type="InterPro" id="IPR050698">
    <property type="entry name" value="MBL"/>
</dbReference>
<dbReference type="Pfam" id="PF00753">
    <property type="entry name" value="Lactamase_B"/>
    <property type="match status" value="1"/>
</dbReference>
<dbReference type="SUPFAM" id="SSF56281">
    <property type="entry name" value="Metallo-hydrolase/oxidoreductase"/>
    <property type="match status" value="1"/>
</dbReference>
<dbReference type="Proteomes" id="UP001225356">
    <property type="component" value="Unassembled WGS sequence"/>
</dbReference>
<keyword evidence="5" id="KW-0269">Exonuclease</keyword>